<feature type="transmembrane region" description="Helical" evidence="19">
    <location>
        <begin position="194"/>
        <end position="221"/>
    </location>
</feature>
<keyword evidence="12 19" id="KW-1133">Transmembrane helix</keyword>
<dbReference type="Proteomes" id="UP000248395">
    <property type="component" value="Unassembled WGS sequence"/>
</dbReference>
<feature type="transmembrane region" description="Helical" evidence="19">
    <location>
        <begin position="72"/>
        <end position="91"/>
    </location>
</feature>
<reference evidence="20 21" key="1">
    <citation type="submission" date="2018-05" db="EMBL/GenBank/DDBJ databases">
        <title>Genomic Encyclopedia of Type Strains, Phase IV (KMG-IV): sequencing the most valuable type-strain genomes for metagenomic binning, comparative biology and taxonomic classification.</title>
        <authorList>
            <person name="Goeker M."/>
        </authorList>
    </citation>
    <scope>NUCLEOTIDE SEQUENCE [LARGE SCALE GENOMIC DNA]</scope>
    <source>
        <strain evidence="20 21">DSM 25134</strain>
    </source>
</reference>
<dbReference type="Pfam" id="PF02654">
    <property type="entry name" value="CobS"/>
    <property type="match status" value="1"/>
</dbReference>
<name>A0A318JA96_9NEIS</name>
<evidence type="ECO:0000313" key="21">
    <source>
        <dbReference type="Proteomes" id="UP000248395"/>
    </source>
</evidence>
<evidence type="ECO:0000256" key="17">
    <source>
        <dbReference type="ARBA" id="ARBA00048623"/>
    </source>
</evidence>
<protein>
    <recommendedName>
        <fullName evidence="6 19">Adenosylcobinamide-GDP ribazoletransferase</fullName>
        <ecNumber evidence="5 19">2.7.8.26</ecNumber>
    </recommendedName>
    <alternativeName>
        <fullName evidence="16 19">Cobalamin synthase</fullName>
    </alternativeName>
    <alternativeName>
        <fullName evidence="15 19">Cobalamin-5'-phosphate synthase</fullName>
    </alternativeName>
</protein>
<keyword evidence="13 19" id="KW-0472">Membrane</keyword>
<keyword evidence="10 19" id="KW-0812">Transmembrane</keyword>
<evidence type="ECO:0000256" key="12">
    <source>
        <dbReference type="ARBA" id="ARBA00022989"/>
    </source>
</evidence>
<feature type="transmembrane region" description="Helical" evidence="19">
    <location>
        <begin position="120"/>
        <end position="142"/>
    </location>
</feature>
<feature type="transmembrane region" description="Helical" evidence="19">
    <location>
        <begin position="149"/>
        <end position="174"/>
    </location>
</feature>
<evidence type="ECO:0000256" key="1">
    <source>
        <dbReference type="ARBA" id="ARBA00001946"/>
    </source>
</evidence>
<comment type="function">
    <text evidence="14 19">Joins adenosylcobinamide-GDP and alpha-ribazole to generate adenosylcobalamin (Ado-cobalamin). Also synthesizes adenosylcobalamin 5'-phosphate from adenosylcobinamide-GDP and alpha-ribazole 5'-phosphate.</text>
</comment>
<evidence type="ECO:0000256" key="13">
    <source>
        <dbReference type="ARBA" id="ARBA00023136"/>
    </source>
</evidence>
<gene>
    <name evidence="19" type="primary">cobS</name>
    <name evidence="20" type="ORF">DFR38_114117</name>
</gene>
<feature type="transmembrane region" description="Helical" evidence="19">
    <location>
        <begin position="233"/>
        <end position="253"/>
    </location>
</feature>
<dbReference type="NCBIfam" id="TIGR00317">
    <property type="entry name" value="cobS"/>
    <property type="match status" value="1"/>
</dbReference>
<proteinExistence type="inferred from homology"/>
<comment type="pathway">
    <text evidence="3 19">Cofactor biosynthesis; adenosylcobalamin biosynthesis; adenosylcobalamin from cob(II)yrinate a,c-diamide: step 7/7.</text>
</comment>
<evidence type="ECO:0000256" key="16">
    <source>
        <dbReference type="ARBA" id="ARBA00032853"/>
    </source>
</evidence>
<accession>A0A318JA96</accession>
<comment type="caution">
    <text evidence="20">The sequence shown here is derived from an EMBL/GenBank/DDBJ whole genome shotgun (WGS) entry which is preliminary data.</text>
</comment>
<dbReference type="AlphaFoldDB" id="A0A318JA96"/>
<evidence type="ECO:0000256" key="4">
    <source>
        <dbReference type="ARBA" id="ARBA00010561"/>
    </source>
</evidence>
<dbReference type="OrthoDB" id="9794626at2"/>
<evidence type="ECO:0000256" key="19">
    <source>
        <dbReference type="HAMAP-Rule" id="MF_00719"/>
    </source>
</evidence>
<evidence type="ECO:0000256" key="2">
    <source>
        <dbReference type="ARBA" id="ARBA00004651"/>
    </source>
</evidence>
<keyword evidence="9 19" id="KW-0808">Transferase</keyword>
<keyword evidence="11 19" id="KW-0460">Magnesium</keyword>
<comment type="cofactor">
    <cofactor evidence="1 19">
        <name>Mg(2+)</name>
        <dbReference type="ChEBI" id="CHEBI:18420"/>
    </cofactor>
</comment>
<dbReference type="EC" id="2.7.8.26" evidence="5 19"/>
<evidence type="ECO:0000256" key="7">
    <source>
        <dbReference type="ARBA" id="ARBA00022475"/>
    </source>
</evidence>
<dbReference type="PANTHER" id="PTHR34148">
    <property type="entry name" value="ADENOSYLCOBINAMIDE-GDP RIBAZOLETRANSFERASE"/>
    <property type="match status" value="1"/>
</dbReference>
<comment type="catalytic activity">
    <reaction evidence="18 19">
        <text>alpha-ribazole 5'-phosphate + adenosylcob(III)inamide-GDP = adenosylcob(III)alamin 5'-phosphate + GMP + H(+)</text>
        <dbReference type="Rhea" id="RHEA:23560"/>
        <dbReference type="ChEBI" id="CHEBI:15378"/>
        <dbReference type="ChEBI" id="CHEBI:57918"/>
        <dbReference type="ChEBI" id="CHEBI:58115"/>
        <dbReference type="ChEBI" id="CHEBI:60487"/>
        <dbReference type="ChEBI" id="CHEBI:60493"/>
        <dbReference type="EC" id="2.7.8.26"/>
    </reaction>
</comment>
<dbReference type="InterPro" id="IPR003805">
    <property type="entry name" value="CobS"/>
</dbReference>
<dbReference type="GO" id="GO:0008818">
    <property type="term" value="F:cobalamin 5'-phosphate synthase activity"/>
    <property type="evidence" value="ECO:0007669"/>
    <property type="project" value="UniProtKB-UniRule"/>
</dbReference>
<keyword evidence="7 19" id="KW-1003">Cell membrane</keyword>
<evidence type="ECO:0000256" key="14">
    <source>
        <dbReference type="ARBA" id="ARBA00025228"/>
    </source>
</evidence>
<evidence type="ECO:0000256" key="11">
    <source>
        <dbReference type="ARBA" id="ARBA00022842"/>
    </source>
</evidence>
<organism evidence="20 21">
    <name type="scientific">Aquitalea magnusonii</name>
    <dbReference type="NCBI Taxonomy" id="332411"/>
    <lineage>
        <taxon>Bacteria</taxon>
        <taxon>Pseudomonadati</taxon>
        <taxon>Pseudomonadota</taxon>
        <taxon>Betaproteobacteria</taxon>
        <taxon>Neisseriales</taxon>
        <taxon>Chromobacteriaceae</taxon>
        <taxon>Aquitalea</taxon>
    </lineage>
</organism>
<evidence type="ECO:0000256" key="6">
    <source>
        <dbReference type="ARBA" id="ARBA00015850"/>
    </source>
</evidence>
<dbReference type="GO" id="GO:0005886">
    <property type="term" value="C:plasma membrane"/>
    <property type="evidence" value="ECO:0007669"/>
    <property type="project" value="UniProtKB-SubCell"/>
</dbReference>
<dbReference type="UniPathway" id="UPA00148">
    <property type="reaction ID" value="UER00238"/>
</dbReference>
<evidence type="ECO:0000256" key="8">
    <source>
        <dbReference type="ARBA" id="ARBA00022573"/>
    </source>
</evidence>
<keyword evidence="21" id="KW-1185">Reference proteome</keyword>
<evidence type="ECO:0000256" key="3">
    <source>
        <dbReference type="ARBA" id="ARBA00004663"/>
    </source>
</evidence>
<evidence type="ECO:0000256" key="18">
    <source>
        <dbReference type="ARBA" id="ARBA00049504"/>
    </source>
</evidence>
<comment type="catalytic activity">
    <reaction evidence="17 19">
        <text>alpha-ribazole + adenosylcob(III)inamide-GDP = adenosylcob(III)alamin + GMP + H(+)</text>
        <dbReference type="Rhea" id="RHEA:16049"/>
        <dbReference type="ChEBI" id="CHEBI:10329"/>
        <dbReference type="ChEBI" id="CHEBI:15378"/>
        <dbReference type="ChEBI" id="CHEBI:18408"/>
        <dbReference type="ChEBI" id="CHEBI:58115"/>
        <dbReference type="ChEBI" id="CHEBI:60487"/>
        <dbReference type="EC" id="2.7.8.26"/>
    </reaction>
</comment>
<evidence type="ECO:0000256" key="10">
    <source>
        <dbReference type="ARBA" id="ARBA00022692"/>
    </source>
</evidence>
<evidence type="ECO:0000256" key="5">
    <source>
        <dbReference type="ARBA" id="ARBA00013200"/>
    </source>
</evidence>
<dbReference type="PANTHER" id="PTHR34148:SF1">
    <property type="entry name" value="ADENOSYLCOBINAMIDE-GDP RIBAZOLETRANSFERASE"/>
    <property type="match status" value="1"/>
</dbReference>
<comment type="similarity">
    <text evidence="4 19">Belongs to the CobS family.</text>
</comment>
<dbReference type="GO" id="GO:0051073">
    <property type="term" value="F:adenosylcobinamide-GDP ribazoletransferase activity"/>
    <property type="evidence" value="ECO:0007669"/>
    <property type="project" value="UniProtKB-UniRule"/>
</dbReference>
<comment type="subcellular location">
    <subcellularLocation>
        <location evidence="2 19">Cell membrane</location>
        <topology evidence="2 19">Multi-pass membrane protein</topology>
    </subcellularLocation>
</comment>
<dbReference type="GO" id="GO:0009236">
    <property type="term" value="P:cobalamin biosynthetic process"/>
    <property type="evidence" value="ECO:0007669"/>
    <property type="project" value="UniProtKB-UniRule"/>
</dbReference>
<evidence type="ECO:0000256" key="15">
    <source>
        <dbReference type="ARBA" id="ARBA00032605"/>
    </source>
</evidence>
<evidence type="ECO:0000256" key="9">
    <source>
        <dbReference type="ARBA" id="ARBA00022679"/>
    </source>
</evidence>
<feature type="transmembrane region" description="Helical" evidence="19">
    <location>
        <begin position="47"/>
        <end position="65"/>
    </location>
</feature>
<evidence type="ECO:0000313" key="20">
    <source>
        <dbReference type="EMBL" id="PXX43678.1"/>
    </source>
</evidence>
<sequence>MSLPPSAPLPPARWWQSLILAIQFLTRLPTPQLRSFHPEWLAASARWFAPVGLLLGSLLWLAVWLGAQYDPWLAALLGLLLWIGITGGLHLDGLADLTDAMGAAHRSRERFFEVLKDPHVGSFGVIALICAIVSKLVLLMLLARQPRLLAGLLLLPAWARLFALYWSATLPALAPGSGERFAWQPQWRVQVVSLLALLALSAWLAPALLLAPLAGLLWRGWLKRKLGGMTGDCLGAGIEVCEILLLGLLLIPLPGIGWH</sequence>
<keyword evidence="8 19" id="KW-0169">Cobalamin biosynthesis</keyword>
<dbReference type="RefSeq" id="WP_110313594.1">
    <property type="nucleotide sequence ID" value="NZ_QJKC01000014.1"/>
</dbReference>
<dbReference type="EMBL" id="QJKC01000014">
    <property type="protein sequence ID" value="PXX43678.1"/>
    <property type="molecule type" value="Genomic_DNA"/>
</dbReference>
<dbReference type="HAMAP" id="MF_00719">
    <property type="entry name" value="CobS"/>
    <property type="match status" value="1"/>
</dbReference>